<gene>
    <name evidence="1" type="ORF">C7M71_003230</name>
</gene>
<reference evidence="2" key="1">
    <citation type="submission" date="2018-07" db="EMBL/GenBank/DDBJ databases">
        <title>Streptacidiphilus bronchialis DSM 106435 chromosome.</title>
        <authorList>
            <person name="Batra D."/>
            <person name="Gulvik C.A."/>
        </authorList>
    </citation>
    <scope>NUCLEOTIDE SEQUENCE [LARGE SCALE GENOMIC DNA]</scope>
    <source>
        <strain evidence="2">DSM 106435</strain>
    </source>
</reference>
<dbReference type="Proteomes" id="UP000249340">
    <property type="component" value="Chromosome"/>
</dbReference>
<dbReference type="PANTHER" id="PTHR37310">
    <property type="entry name" value="CYTOPLASMIC PROTEIN-RELATED"/>
    <property type="match status" value="1"/>
</dbReference>
<keyword evidence="2" id="KW-1185">Reference proteome</keyword>
<accession>A0A345SSC1</accession>
<dbReference type="Gene3D" id="1.20.1270.360">
    <property type="match status" value="1"/>
</dbReference>
<dbReference type="OrthoDB" id="5396211at2"/>
<evidence type="ECO:0000313" key="1">
    <source>
        <dbReference type="EMBL" id="AXI76626.1"/>
    </source>
</evidence>
<dbReference type="PANTHER" id="PTHR37310:SF1">
    <property type="entry name" value="CYTOPLASMIC PROTEIN"/>
    <property type="match status" value="1"/>
</dbReference>
<dbReference type="CDD" id="cd08026">
    <property type="entry name" value="DUF326"/>
    <property type="match status" value="1"/>
</dbReference>
<dbReference type="InterPro" id="IPR005560">
    <property type="entry name" value="Csp_YhjQ"/>
</dbReference>
<dbReference type="AlphaFoldDB" id="A0A345SSC1"/>
<evidence type="ECO:0000313" key="2">
    <source>
        <dbReference type="Proteomes" id="UP000249340"/>
    </source>
</evidence>
<dbReference type="RefSeq" id="WP_111494027.1">
    <property type="nucleotide sequence ID" value="NZ_CP031264.1"/>
</dbReference>
<name>A0A345SSC1_9ACTN</name>
<dbReference type="EMBL" id="CP031264">
    <property type="protein sequence ID" value="AXI76626.1"/>
    <property type="molecule type" value="Genomic_DNA"/>
</dbReference>
<dbReference type="Pfam" id="PF03860">
    <property type="entry name" value="Csp"/>
    <property type="match status" value="1"/>
</dbReference>
<proteinExistence type="predicted"/>
<organism evidence="1 2">
    <name type="scientific">Peterkaempfera bronchialis</name>
    <dbReference type="NCBI Taxonomy" id="2126346"/>
    <lineage>
        <taxon>Bacteria</taxon>
        <taxon>Bacillati</taxon>
        <taxon>Actinomycetota</taxon>
        <taxon>Actinomycetes</taxon>
        <taxon>Kitasatosporales</taxon>
        <taxon>Streptomycetaceae</taxon>
        <taxon>Peterkaempfera</taxon>
    </lineage>
</organism>
<sequence length="120" mass="13467">MQQTGGMTRMSKEMQECVDMCLACHSICEETMSYCLQQGGQMDAQIMRALMDCTDMTRMCADMMMRRSPLSAEMCGMCARACEMCVEACKSMPNDAQLTRCAEICRKCAQMCRSMADVRA</sequence>
<dbReference type="InterPro" id="IPR044543">
    <property type="entry name" value="YHJQ-like"/>
</dbReference>
<dbReference type="KEGG" id="stri:C7M71_003230"/>
<protein>
    <submittedName>
        <fullName evidence="1">Four-helix bundle copper-binding protein</fullName>
    </submittedName>
</protein>